<name>A0A2S5TME0_9GAMM</name>
<sequence length="159" mass="17520">MRSSELAGGALEALLSPYGLQLRWLPPDAPIPGSYWGETEAGLVGDTLYLRADTPVHSALHEACHWICVDSARRATLHTDAKGCDTEEMGVCYLQALLADELPGYSRARLFADMDAWGYNFVLGSAAAWFERDSADALAFLQRHGLVDQALRPRGRRRD</sequence>
<organism evidence="1 2">
    <name type="scientific">Solimonas fluminis</name>
    <dbReference type="NCBI Taxonomy" id="2086571"/>
    <lineage>
        <taxon>Bacteria</taxon>
        <taxon>Pseudomonadati</taxon>
        <taxon>Pseudomonadota</taxon>
        <taxon>Gammaproteobacteria</taxon>
        <taxon>Nevskiales</taxon>
        <taxon>Nevskiaceae</taxon>
        <taxon>Solimonas</taxon>
    </lineage>
</organism>
<reference evidence="1 2" key="1">
    <citation type="submission" date="2018-02" db="EMBL/GenBank/DDBJ databases">
        <title>Genome sequencing of Solimonas sp. HR-BB.</title>
        <authorList>
            <person name="Lee Y."/>
            <person name="Jeon C.O."/>
        </authorList>
    </citation>
    <scope>NUCLEOTIDE SEQUENCE [LARGE SCALE GENOMIC DNA]</scope>
    <source>
        <strain evidence="1 2">HR-BB</strain>
    </source>
</reference>
<proteinExistence type="predicted"/>
<keyword evidence="2" id="KW-1185">Reference proteome</keyword>
<dbReference type="Proteomes" id="UP000238220">
    <property type="component" value="Unassembled WGS sequence"/>
</dbReference>
<protein>
    <submittedName>
        <fullName evidence="1">Uncharacterized protein</fullName>
    </submittedName>
</protein>
<evidence type="ECO:0000313" key="1">
    <source>
        <dbReference type="EMBL" id="PPE75938.1"/>
    </source>
</evidence>
<gene>
    <name evidence="1" type="ORF">C3942_03390</name>
</gene>
<dbReference type="OrthoDB" id="5783548at2"/>
<accession>A0A2S5TME0</accession>
<comment type="caution">
    <text evidence="1">The sequence shown here is derived from an EMBL/GenBank/DDBJ whole genome shotgun (WGS) entry which is preliminary data.</text>
</comment>
<evidence type="ECO:0000313" key="2">
    <source>
        <dbReference type="Proteomes" id="UP000238220"/>
    </source>
</evidence>
<dbReference type="EMBL" id="PSNW01000001">
    <property type="protein sequence ID" value="PPE75938.1"/>
    <property type="molecule type" value="Genomic_DNA"/>
</dbReference>
<dbReference type="AlphaFoldDB" id="A0A2S5TME0"/>